<reference evidence="1 2" key="1">
    <citation type="journal article" date="2019" name="PLoS Negl. Trop. Dis.">
        <title>Whole genome sequencing of Entamoeba nuttalli reveals mammalian host-related molecular signatures and a novel octapeptide-repeat surface protein.</title>
        <authorList>
            <person name="Tanaka M."/>
            <person name="Makiuchi T."/>
            <person name="Komiyama T."/>
            <person name="Shiina T."/>
            <person name="Osaki K."/>
            <person name="Tachibana H."/>
        </authorList>
    </citation>
    <scope>NUCLEOTIDE SEQUENCE [LARGE SCALE GENOMIC DNA]</scope>
    <source>
        <strain evidence="1 2">P19-061405</strain>
    </source>
</reference>
<dbReference type="EMBL" id="BAAFRS010000047">
    <property type="protein sequence ID" value="GAB1220107.1"/>
    <property type="molecule type" value="Genomic_DNA"/>
</dbReference>
<comment type="caution">
    <text evidence="1">The sequence shown here is derived from an EMBL/GenBank/DDBJ whole genome shotgun (WGS) entry which is preliminary data.</text>
</comment>
<evidence type="ECO:0000313" key="2">
    <source>
        <dbReference type="Proteomes" id="UP001628156"/>
    </source>
</evidence>
<keyword evidence="2" id="KW-1185">Reference proteome</keyword>
<protein>
    <submittedName>
        <fullName evidence="1">Uncharacterized protein</fullName>
    </submittedName>
</protein>
<sequence length="613" mass="70404">MNSTIVSIKLSDYAAQVYYSFESTYKSLFENIYLYAAFSKFCYVLLNDAFKMEDSLNLMQPEDILKEHLHRKDTNYPMPSPSELWCVMMNELITTIQTRMTELQVDIDGFLISIPDGTDYSLYSLIEKACSFITKNYKIKCVLTYNSIIASTAYLKCLINGIGNESKDIFSVKATCFIDFGFNSTECYVFLLTNLNAICLAKGRCKGGLNDTYQIIRKKLTNSTELVPFDKWKSIEKTDCKLIKESFSCYCNPKVNDVHFTNFNQDDILICRDDLKNDFDNLCKDISSMVKKTIERAQGMSEKLKTISVGSREFTLSNLKIDNFYINSEIKNQFLIEELEGQSLTFNDTNYGSTLFAIGCSLSTSLYQRKFDANKKGFEASDNINDLFTIQEMIYPSRFILRKNNNENADIPFPNEYCSSEDMIQIGQLEKGDYKLFDSEYKDKSNKMKELGMFSVLSNGCYYASLGNSIGIKPQEILCDVFGTKMVENFTVEKKELETKDYVCQRVEKHFSNGIDELEILCCGEIIQPHTAVFEEGINDEIQRFNHLKTSADEFLKRGNKILTEALRNCKDSKITREEISREVYSIRLLSNGDIDKLNSAWDKLKAKLFNKT</sequence>
<evidence type="ECO:0000313" key="1">
    <source>
        <dbReference type="EMBL" id="GAB1220107.1"/>
    </source>
</evidence>
<dbReference type="Proteomes" id="UP001628156">
    <property type="component" value="Unassembled WGS sequence"/>
</dbReference>
<accession>A0ABQ0DB82</accession>
<organism evidence="1 2">
    <name type="scientific">Entamoeba nuttalli</name>
    <dbReference type="NCBI Taxonomy" id="412467"/>
    <lineage>
        <taxon>Eukaryota</taxon>
        <taxon>Amoebozoa</taxon>
        <taxon>Evosea</taxon>
        <taxon>Archamoebae</taxon>
        <taxon>Mastigamoebida</taxon>
        <taxon>Entamoebidae</taxon>
        <taxon>Entamoeba</taxon>
    </lineage>
</organism>
<name>A0ABQ0DB82_9EUKA</name>
<proteinExistence type="predicted"/>
<gene>
    <name evidence="1" type="ORF">ENUP19_0047G0167</name>
</gene>